<evidence type="ECO:0000313" key="2">
    <source>
        <dbReference type="EMBL" id="EFP04764.1"/>
    </source>
</evidence>
<dbReference type="InParanoid" id="E3MMB5"/>
<dbReference type="eggNOG" id="ENOG502TJFN">
    <property type="taxonomic scope" value="Eukaryota"/>
</dbReference>
<dbReference type="OMA" id="ITHRFIN"/>
<keyword evidence="1" id="KW-0812">Transmembrane</keyword>
<keyword evidence="3" id="KW-1185">Reference proteome</keyword>
<gene>
    <name evidence="2" type="ORF">CRE_30033</name>
</gene>
<keyword evidence="1" id="KW-1133">Transmembrane helix</keyword>
<protein>
    <submittedName>
        <fullName evidence="2">Uncharacterized protein</fullName>
    </submittedName>
</protein>
<feature type="transmembrane region" description="Helical" evidence="1">
    <location>
        <begin position="256"/>
        <end position="281"/>
    </location>
</feature>
<sequence length="334" mass="39051">MSMENDDLGVIINLNSNYSNFHFNFLTVPVFLSVFPFIYIIPTCCVIFRIIHVYIEKGIRKNDETVNKSVFLVIILSQVTCLGFFLSDYIIIRLPSTGIMTKWCYQQSPNRFLSLIFTSHIYFSYPLMIYPILLTVVRFTPIHYPHKHRELNTKILCYSIPIIHLYSFPFIFFMFPALGVCRQFMKPYPFGSAFIHFYGSWHGIMNMPFQILNTCFWLVLYLGSNFCLHRELRNLKLTSQCHLHANQSAKYRRAEFSLTVTTVSMILAYVVNIVFQVTFLVDYRLGTYFSLLRPYGNDLETCVVPWIFYLTHPAFRSKQGSITSSSGQQRTTIT</sequence>
<dbReference type="PANTHER" id="PTHR46045">
    <property type="entry name" value="SERPENTINE RECEPTOR, CLASS U-RELATED"/>
    <property type="match status" value="1"/>
</dbReference>
<name>E3MMB5_CAERE</name>
<accession>E3MMB5</accession>
<organism evidence="3">
    <name type="scientific">Caenorhabditis remanei</name>
    <name type="common">Caenorhabditis vulgaris</name>
    <dbReference type="NCBI Taxonomy" id="31234"/>
    <lineage>
        <taxon>Eukaryota</taxon>
        <taxon>Metazoa</taxon>
        <taxon>Ecdysozoa</taxon>
        <taxon>Nematoda</taxon>
        <taxon>Chromadorea</taxon>
        <taxon>Rhabditida</taxon>
        <taxon>Rhabditina</taxon>
        <taxon>Rhabditomorpha</taxon>
        <taxon>Rhabditoidea</taxon>
        <taxon>Rhabditidae</taxon>
        <taxon>Peloderinae</taxon>
        <taxon>Caenorhabditis</taxon>
    </lineage>
</organism>
<evidence type="ECO:0000256" key="1">
    <source>
        <dbReference type="SAM" id="Phobius"/>
    </source>
</evidence>
<dbReference type="FunCoup" id="E3MMB5">
    <property type="interactions" value="12"/>
</dbReference>
<dbReference type="Pfam" id="PF10322">
    <property type="entry name" value="7TM_GPCR_Sru"/>
    <property type="match status" value="1"/>
</dbReference>
<keyword evidence="1" id="KW-0472">Membrane</keyword>
<dbReference type="OrthoDB" id="5840991at2759"/>
<reference evidence="2" key="1">
    <citation type="submission" date="2007-07" db="EMBL/GenBank/DDBJ databases">
        <title>PCAP assembly of the Caenorhabditis remanei genome.</title>
        <authorList>
            <consortium name="The Caenorhabditis remanei Sequencing Consortium"/>
            <person name="Wilson R.K."/>
        </authorList>
    </citation>
    <scope>NUCLEOTIDE SEQUENCE [LARGE SCALE GENOMIC DNA]</scope>
    <source>
        <strain evidence="2">PB4641</strain>
    </source>
</reference>
<feature type="transmembrane region" description="Helical" evidence="1">
    <location>
        <begin position="207"/>
        <end position="228"/>
    </location>
</feature>
<proteinExistence type="predicted"/>
<evidence type="ECO:0000313" key="3">
    <source>
        <dbReference type="Proteomes" id="UP000008281"/>
    </source>
</evidence>
<dbReference type="PANTHER" id="PTHR46045:SF8">
    <property type="entry name" value="SERPENTINE RECEPTOR, CLASS U"/>
    <property type="match status" value="1"/>
</dbReference>
<feature type="transmembrane region" description="Helical" evidence="1">
    <location>
        <begin position="69"/>
        <end position="92"/>
    </location>
</feature>
<dbReference type="InterPro" id="IPR003839">
    <property type="entry name" value="7TM_GPCR_serpentine_rcpt_Sru"/>
</dbReference>
<feature type="transmembrane region" description="Helical" evidence="1">
    <location>
        <begin position="155"/>
        <end position="178"/>
    </location>
</feature>
<feature type="transmembrane region" description="Helical" evidence="1">
    <location>
        <begin position="23"/>
        <end position="48"/>
    </location>
</feature>
<dbReference type="EMBL" id="DS268456">
    <property type="protein sequence ID" value="EFP04764.1"/>
    <property type="molecule type" value="Genomic_DNA"/>
</dbReference>
<dbReference type="AlphaFoldDB" id="E3MMB5"/>
<feature type="transmembrane region" description="Helical" evidence="1">
    <location>
        <begin position="112"/>
        <end position="134"/>
    </location>
</feature>
<dbReference type="HOGENOM" id="CLU_049496_0_0_1"/>
<dbReference type="Proteomes" id="UP000008281">
    <property type="component" value="Unassembled WGS sequence"/>
</dbReference>